<keyword evidence="2" id="KW-0479">Metal-binding</keyword>
<accession>A0A2K3NIT9</accession>
<dbReference type="GO" id="GO:0003676">
    <property type="term" value="F:nucleic acid binding"/>
    <property type="evidence" value="ECO:0007669"/>
    <property type="project" value="InterPro"/>
</dbReference>
<feature type="compositionally biased region" description="Low complexity" evidence="3">
    <location>
        <begin position="215"/>
        <end position="228"/>
    </location>
</feature>
<dbReference type="PANTHER" id="PTHR42648">
    <property type="entry name" value="TRANSPOSASE, PUTATIVE-RELATED"/>
    <property type="match status" value="1"/>
</dbReference>
<feature type="region of interest" description="Disordered" evidence="3">
    <location>
        <begin position="204"/>
        <end position="244"/>
    </location>
</feature>
<organism evidence="6 7">
    <name type="scientific">Trifolium pratense</name>
    <name type="common">Red clover</name>
    <dbReference type="NCBI Taxonomy" id="57577"/>
    <lineage>
        <taxon>Eukaryota</taxon>
        <taxon>Viridiplantae</taxon>
        <taxon>Streptophyta</taxon>
        <taxon>Embryophyta</taxon>
        <taxon>Tracheophyta</taxon>
        <taxon>Spermatophyta</taxon>
        <taxon>Magnoliopsida</taxon>
        <taxon>eudicotyledons</taxon>
        <taxon>Gunneridae</taxon>
        <taxon>Pentapetalae</taxon>
        <taxon>rosids</taxon>
        <taxon>fabids</taxon>
        <taxon>Fabales</taxon>
        <taxon>Fabaceae</taxon>
        <taxon>Papilionoideae</taxon>
        <taxon>50 kb inversion clade</taxon>
        <taxon>NPAAA clade</taxon>
        <taxon>Hologalegina</taxon>
        <taxon>IRL clade</taxon>
        <taxon>Trifolieae</taxon>
        <taxon>Trifolium</taxon>
    </lineage>
</organism>
<dbReference type="SMART" id="SM00343">
    <property type="entry name" value="ZnF_C2HC"/>
    <property type="match status" value="1"/>
</dbReference>
<dbReference type="GO" id="GO:0015074">
    <property type="term" value="P:DNA integration"/>
    <property type="evidence" value="ECO:0007669"/>
    <property type="project" value="InterPro"/>
</dbReference>
<dbReference type="InterPro" id="IPR054722">
    <property type="entry name" value="PolX-like_BBD"/>
</dbReference>
<dbReference type="InterPro" id="IPR036397">
    <property type="entry name" value="RNaseH_sf"/>
</dbReference>
<dbReference type="Gene3D" id="3.30.420.10">
    <property type="entry name" value="Ribonuclease H-like superfamily/Ribonuclease H"/>
    <property type="match status" value="1"/>
</dbReference>
<dbReference type="Pfam" id="PF00665">
    <property type="entry name" value="rve"/>
    <property type="match status" value="1"/>
</dbReference>
<dbReference type="InterPro" id="IPR039537">
    <property type="entry name" value="Retrotran_Ty1/copia-like"/>
</dbReference>
<dbReference type="PROSITE" id="PS50158">
    <property type="entry name" value="ZF_CCHC"/>
    <property type="match status" value="1"/>
</dbReference>
<dbReference type="PANTHER" id="PTHR42648:SF18">
    <property type="entry name" value="RETROTRANSPOSON, UNCLASSIFIED-LIKE PROTEIN"/>
    <property type="match status" value="1"/>
</dbReference>
<dbReference type="Gene3D" id="4.10.60.10">
    <property type="entry name" value="Zinc finger, CCHC-type"/>
    <property type="match status" value="1"/>
</dbReference>
<evidence type="ECO:0000259" key="5">
    <source>
        <dbReference type="PROSITE" id="PS50994"/>
    </source>
</evidence>
<evidence type="ECO:0000313" key="6">
    <source>
        <dbReference type="EMBL" id="PNY02941.1"/>
    </source>
</evidence>
<evidence type="ECO:0000256" key="2">
    <source>
        <dbReference type="PROSITE-ProRule" id="PRU00047"/>
    </source>
</evidence>
<dbReference type="Proteomes" id="UP000236291">
    <property type="component" value="Unassembled WGS sequence"/>
</dbReference>
<reference evidence="6 7" key="1">
    <citation type="journal article" date="2014" name="Am. J. Bot.">
        <title>Genome assembly and annotation for red clover (Trifolium pratense; Fabaceae).</title>
        <authorList>
            <person name="Istvanek J."/>
            <person name="Jaros M."/>
            <person name="Krenek A."/>
            <person name="Repkova J."/>
        </authorList>
    </citation>
    <scope>NUCLEOTIDE SEQUENCE [LARGE SCALE GENOMIC DNA]</scope>
    <source>
        <strain evidence="7">cv. Tatra</strain>
        <tissue evidence="6">Young leaves</tissue>
    </source>
</reference>
<dbReference type="InterPro" id="IPR001878">
    <property type="entry name" value="Znf_CCHC"/>
</dbReference>
<dbReference type="InterPro" id="IPR012337">
    <property type="entry name" value="RNaseH-like_sf"/>
</dbReference>
<keyword evidence="1" id="KW-0378">Hydrolase</keyword>
<dbReference type="Pfam" id="PF00098">
    <property type="entry name" value="zf-CCHC"/>
    <property type="match status" value="1"/>
</dbReference>
<reference evidence="6 7" key="2">
    <citation type="journal article" date="2017" name="Front. Plant Sci.">
        <title>Gene Classification and Mining of Molecular Markers Useful in Red Clover (Trifolium pratense) Breeding.</title>
        <authorList>
            <person name="Istvanek J."/>
            <person name="Dluhosova J."/>
            <person name="Dluhos P."/>
            <person name="Patkova L."/>
            <person name="Nedelnik J."/>
            <person name="Repkova J."/>
        </authorList>
    </citation>
    <scope>NUCLEOTIDE SEQUENCE [LARGE SCALE GENOMIC DNA]</scope>
    <source>
        <strain evidence="7">cv. Tatra</strain>
        <tissue evidence="6">Young leaves</tissue>
    </source>
</reference>
<dbReference type="ExpressionAtlas" id="A0A2K3NIT9">
    <property type="expression patterns" value="baseline"/>
</dbReference>
<dbReference type="EMBL" id="ASHM01022003">
    <property type="protein sequence ID" value="PNY02941.1"/>
    <property type="molecule type" value="Genomic_DNA"/>
</dbReference>
<keyword evidence="2" id="KW-0863">Zinc-finger</keyword>
<dbReference type="Pfam" id="PF14223">
    <property type="entry name" value="Retrotran_gag_2"/>
    <property type="match status" value="1"/>
</dbReference>
<keyword evidence="1" id="KW-0645">Protease</keyword>
<dbReference type="InterPro" id="IPR001584">
    <property type="entry name" value="Integrase_cat-core"/>
</dbReference>
<feature type="compositionally biased region" description="Basic residues" evidence="3">
    <location>
        <begin position="229"/>
        <end position="240"/>
    </location>
</feature>
<comment type="caution">
    <text evidence="6">The sequence shown here is derived from an EMBL/GenBank/DDBJ whole genome shotgun (WGS) entry which is preliminary data.</text>
</comment>
<sequence>MADSTTPFHQSIPKFEGFYDHWVELMENLLRSKEFLSLIEHGVAVAPVNATQEQIRAAEESKLKDLKVKNYLFQSIDRSILETILDRSTSKSIWESMRQKYQGSTRVKRAQLQSLRREFEHLSMQEDESVDDYFRRTLAIATKMTAQGETMSQATMVEKITRSMTRRFDYVICSIEESRDITTMTIDELQSSLLAHEGRMKRHKAKDEEQALKVSNLGRGNNNANNIRGRGRGSRGRGRGRSNSTSKEFVECYKCHKLGHYQSDCPSWEESANYAEFDEHEELLMMAQEATIQTRDQGNLKLHLEGKISVISDVYYLPNLKNNLLSIGQIQQKNLTIVFTKDTCKIFHEEKGLIISTPMTANRMYGHLNFKGLITLAKRTMVKDLPMLKDTEELCPDCVVSKHHRNSIPKTTSWRASNKLELTHSDICGPINPSSNGGCRYFITFTDDFSRKTWTYPLKDKSSALEVFRRFKALVEKESNHQIKYLRTDRGGEFTSNPFNEFCSEHGIKRQLTAAYTPQQNGVS</sequence>
<dbReference type="GO" id="GO:0008270">
    <property type="term" value="F:zinc ion binding"/>
    <property type="evidence" value="ECO:0007669"/>
    <property type="project" value="UniProtKB-KW"/>
</dbReference>
<dbReference type="SUPFAM" id="SSF57756">
    <property type="entry name" value="Retrovirus zinc finger-like domains"/>
    <property type="match status" value="1"/>
</dbReference>
<dbReference type="InterPro" id="IPR036875">
    <property type="entry name" value="Znf_CCHC_sf"/>
</dbReference>
<evidence type="ECO:0000259" key="4">
    <source>
        <dbReference type="PROSITE" id="PS50158"/>
    </source>
</evidence>
<keyword evidence="2" id="KW-0862">Zinc</keyword>
<protein>
    <submittedName>
        <fullName evidence="6">Copia-type polyprotein</fullName>
    </submittedName>
</protein>
<name>A0A2K3NIT9_TRIPR</name>
<dbReference type="AlphaFoldDB" id="A0A2K3NIT9"/>
<gene>
    <name evidence="6" type="ORF">L195_g026262</name>
</gene>
<proteinExistence type="predicted"/>
<dbReference type="PROSITE" id="PS50994">
    <property type="entry name" value="INTEGRASE"/>
    <property type="match status" value="1"/>
</dbReference>
<evidence type="ECO:0000256" key="1">
    <source>
        <dbReference type="ARBA" id="ARBA00022670"/>
    </source>
</evidence>
<dbReference type="Pfam" id="PF22936">
    <property type="entry name" value="Pol_BBD"/>
    <property type="match status" value="1"/>
</dbReference>
<dbReference type="STRING" id="57577.A0A2K3NIT9"/>
<evidence type="ECO:0000313" key="7">
    <source>
        <dbReference type="Proteomes" id="UP000236291"/>
    </source>
</evidence>
<feature type="domain" description="Integrase catalytic" evidence="5">
    <location>
        <begin position="405"/>
        <end position="524"/>
    </location>
</feature>
<evidence type="ECO:0000256" key="3">
    <source>
        <dbReference type="SAM" id="MobiDB-lite"/>
    </source>
</evidence>
<dbReference type="GO" id="GO:0006508">
    <property type="term" value="P:proteolysis"/>
    <property type="evidence" value="ECO:0007669"/>
    <property type="project" value="UniProtKB-KW"/>
</dbReference>
<dbReference type="SUPFAM" id="SSF53098">
    <property type="entry name" value="Ribonuclease H-like"/>
    <property type="match status" value="1"/>
</dbReference>
<feature type="domain" description="CCHC-type" evidence="4">
    <location>
        <begin position="252"/>
        <end position="267"/>
    </location>
</feature>
<dbReference type="GO" id="GO:0008233">
    <property type="term" value="F:peptidase activity"/>
    <property type="evidence" value="ECO:0007669"/>
    <property type="project" value="UniProtKB-KW"/>
</dbReference>